<dbReference type="InterPro" id="IPR044152">
    <property type="entry name" value="YqjM-like"/>
</dbReference>
<dbReference type="EMBL" id="JAEPRB010000019">
    <property type="protein sequence ID" value="KAG2226194.1"/>
    <property type="molecule type" value="Genomic_DNA"/>
</dbReference>
<proteinExistence type="predicted"/>
<dbReference type="Gene3D" id="3.20.20.70">
    <property type="entry name" value="Aldolase class I"/>
    <property type="match status" value="1"/>
</dbReference>
<evidence type="ECO:0000256" key="3">
    <source>
        <dbReference type="ARBA" id="ARBA00022643"/>
    </source>
</evidence>
<organism evidence="7 8">
    <name type="scientific">Circinella minor</name>
    <dbReference type="NCBI Taxonomy" id="1195481"/>
    <lineage>
        <taxon>Eukaryota</taxon>
        <taxon>Fungi</taxon>
        <taxon>Fungi incertae sedis</taxon>
        <taxon>Mucoromycota</taxon>
        <taxon>Mucoromycotina</taxon>
        <taxon>Mucoromycetes</taxon>
        <taxon>Mucorales</taxon>
        <taxon>Lichtheimiaceae</taxon>
        <taxon>Circinella</taxon>
    </lineage>
</organism>
<dbReference type="Pfam" id="PF00724">
    <property type="entry name" value="Oxidored_FMN"/>
    <property type="match status" value="1"/>
</dbReference>
<dbReference type="Proteomes" id="UP000646827">
    <property type="component" value="Unassembled WGS sequence"/>
</dbReference>
<evidence type="ECO:0000256" key="4">
    <source>
        <dbReference type="ARBA" id="ARBA00022857"/>
    </source>
</evidence>
<evidence type="ECO:0000259" key="6">
    <source>
        <dbReference type="Pfam" id="PF00724"/>
    </source>
</evidence>
<dbReference type="OrthoDB" id="72788at2759"/>
<evidence type="ECO:0000313" key="7">
    <source>
        <dbReference type="EMBL" id="KAG2226194.1"/>
    </source>
</evidence>
<gene>
    <name evidence="7" type="ORF">INT45_003339</name>
</gene>
<evidence type="ECO:0000313" key="8">
    <source>
        <dbReference type="Proteomes" id="UP000646827"/>
    </source>
</evidence>
<dbReference type="PANTHER" id="PTHR43303:SF4">
    <property type="entry name" value="NADPH DEHYDROGENASE C23G7.10C-RELATED"/>
    <property type="match status" value="1"/>
</dbReference>
<keyword evidence="2" id="KW-0285">Flavoprotein</keyword>
<dbReference type="GO" id="GO:0003959">
    <property type="term" value="F:NADPH dehydrogenase activity"/>
    <property type="evidence" value="ECO:0007669"/>
    <property type="project" value="InterPro"/>
</dbReference>
<dbReference type="SUPFAM" id="SSF51395">
    <property type="entry name" value="FMN-linked oxidoreductases"/>
    <property type="match status" value="1"/>
</dbReference>
<evidence type="ECO:0000256" key="2">
    <source>
        <dbReference type="ARBA" id="ARBA00022630"/>
    </source>
</evidence>
<dbReference type="CDD" id="cd02932">
    <property type="entry name" value="OYE_YqiM_FMN"/>
    <property type="match status" value="1"/>
</dbReference>
<dbReference type="PANTHER" id="PTHR43303">
    <property type="entry name" value="NADPH DEHYDROGENASE C23G7.10C-RELATED"/>
    <property type="match status" value="1"/>
</dbReference>
<dbReference type="GO" id="GO:0010181">
    <property type="term" value="F:FMN binding"/>
    <property type="evidence" value="ECO:0007669"/>
    <property type="project" value="InterPro"/>
</dbReference>
<keyword evidence="3" id="KW-0288">FMN</keyword>
<dbReference type="InterPro" id="IPR001155">
    <property type="entry name" value="OxRdtase_FMN_N"/>
</dbReference>
<feature type="domain" description="NADH:flavin oxidoreductase/NADH oxidase N-terminal" evidence="6">
    <location>
        <begin position="26"/>
        <end position="371"/>
    </location>
</feature>
<keyword evidence="5" id="KW-0560">Oxidoreductase</keyword>
<name>A0A8H7VT67_9FUNG</name>
<evidence type="ECO:0000256" key="1">
    <source>
        <dbReference type="ARBA" id="ARBA00001917"/>
    </source>
</evidence>
<comment type="caution">
    <text evidence="7">The sequence shown here is derived from an EMBL/GenBank/DDBJ whole genome shotgun (WGS) entry which is preliminary data.</text>
</comment>
<dbReference type="AlphaFoldDB" id="A0A8H7VT67"/>
<evidence type="ECO:0000256" key="5">
    <source>
        <dbReference type="ARBA" id="ARBA00023002"/>
    </source>
</evidence>
<dbReference type="InterPro" id="IPR013785">
    <property type="entry name" value="Aldolase_TIM"/>
</dbReference>
<comment type="cofactor">
    <cofactor evidence="1">
        <name>FMN</name>
        <dbReference type="ChEBI" id="CHEBI:58210"/>
    </cofactor>
</comment>
<keyword evidence="4" id="KW-0521">NADP</keyword>
<sequence>MEVPKEGQNNKIPPGSALDENHNSLLFKPVTYKSVKLHNRIGVSPMCMYSCENGYLNDFHLVHLGAFALKGAGLVIIEATAVEPQGRISPDDSGIWDDDHIPPIKRIADFIKSQGSCPAMQIAHAGRKADMGSGWSKGGYSIVPENENGWPKDVRGPSEGIRFDENHPYPHGLTVNEISEIVQKFANAAVRADKAGIEILEIHSAHGYLLHNFLSGHSNKRTDEYGGSLENRLRFPLEVAKAVRGVWPDHKPLFVRLSATDYGNPDIMGHDENGWDIWQAVEYSKKLKEIGVDLIDCSSGGNLPNINYHPKPLYQVPFSETIKKEAKIDTASVGIITEPEDAEKLLQNKQADLVLIAREFLRDSAWVLLAAQVLGVNVQWPNQYDRSKRTLRGVNDATASYKNNQEKSIP</sequence>
<reference evidence="7 8" key="1">
    <citation type="submission" date="2020-12" db="EMBL/GenBank/DDBJ databases">
        <title>Metabolic potential, ecology and presence of endohyphal bacteria is reflected in genomic diversity of Mucoromycotina.</title>
        <authorList>
            <person name="Muszewska A."/>
            <person name="Okrasinska A."/>
            <person name="Steczkiewicz K."/>
            <person name="Drgas O."/>
            <person name="Orlowska M."/>
            <person name="Perlinska-Lenart U."/>
            <person name="Aleksandrzak-Piekarczyk T."/>
            <person name="Szatraj K."/>
            <person name="Zielenkiewicz U."/>
            <person name="Pilsyk S."/>
            <person name="Malc E."/>
            <person name="Mieczkowski P."/>
            <person name="Kruszewska J.S."/>
            <person name="Biernat P."/>
            <person name="Pawlowska J."/>
        </authorList>
    </citation>
    <scope>NUCLEOTIDE SEQUENCE [LARGE SCALE GENOMIC DNA]</scope>
    <source>
        <strain evidence="7 8">CBS 142.35</strain>
    </source>
</reference>
<keyword evidence="8" id="KW-1185">Reference proteome</keyword>
<protein>
    <recommendedName>
        <fullName evidence="6">NADH:flavin oxidoreductase/NADH oxidase N-terminal domain-containing protein</fullName>
    </recommendedName>
</protein>
<dbReference type="GO" id="GO:0050661">
    <property type="term" value="F:NADP binding"/>
    <property type="evidence" value="ECO:0007669"/>
    <property type="project" value="InterPro"/>
</dbReference>
<accession>A0A8H7VT67</accession>